<feature type="domain" description="MADS-box" evidence="7">
    <location>
        <begin position="1"/>
        <end position="61"/>
    </location>
</feature>
<keyword evidence="4" id="KW-0238">DNA-binding</keyword>
<evidence type="ECO:0000313" key="8">
    <source>
        <dbReference type="EMBL" id="AXY87504.1"/>
    </source>
</evidence>
<dbReference type="InterPro" id="IPR033896">
    <property type="entry name" value="MEF2-like_N"/>
</dbReference>
<keyword evidence="6" id="KW-0539">Nucleus</keyword>
<dbReference type="PROSITE" id="PS00350">
    <property type="entry name" value="MADS_BOX_1"/>
    <property type="match status" value="1"/>
</dbReference>
<organism evidence="8">
    <name type="scientific">Cymbidium goeringii</name>
    <dbReference type="NCBI Taxonomy" id="112607"/>
    <lineage>
        <taxon>Eukaryota</taxon>
        <taxon>Viridiplantae</taxon>
        <taxon>Streptophyta</taxon>
        <taxon>Embryophyta</taxon>
        <taxon>Tracheophyta</taxon>
        <taxon>Spermatophyta</taxon>
        <taxon>Magnoliopsida</taxon>
        <taxon>Liliopsida</taxon>
        <taxon>Asparagales</taxon>
        <taxon>Orchidaceae</taxon>
        <taxon>Epidendroideae</taxon>
        <taxon>Cymbidieae</taxon>
        <taxon>Cymbidiinae</taxon>
        <taxon>Cymbidium</taxon>
    </lineage>
</organism>
<dbReference type="FunFam" id="3.40.1810.10:FF:000014">
    <property type="entry name" value="MADS-box transcription factor 41"/>
    <property type="match status" value="1"/>
</dbReference>
<dbReference type="InterPro" id="IPR002100">
    <property type="entry name" value="TF_MADSbox"/>
</dbReference>
<evidence type="ECO:0000259" key="7">
    <source>
        <dbReference type="PROSITE" id="PS50066"/>
    </source>
</evidence>
<evidence type="ECO:0000256" key="1">
    <source>
        <dbReference type="ARBA" id="ARBA00004123"/>
    </source>
</evidence>
<dbReference type="CDD" id="cd00265">
    <property type="entry name" value="MADS_MEF2_like"/>
    <property type="match status" value="1"/>
</dbReference>
<dbReference type="GO" id="GO:0000977">
    <property type="term" value="F:RNA polymerase II transcription regulatory region sequence-specific DNA binding"/>
    <property type="evidence" value="ECO:0007669"/>
    <property type="project" value="InterPro"/>
</dbReference>
<accession>A0A455LA80</accession>
<proteinExistence type="evidence at transcript level"/>
<sequence length="326" mass="36148">MGRVKLQIRRIENNTNRQVTFSKRRNGLIKKAYELSVLCDIDIALIMFSPSGRLSHFSGRRRIEDVIGRYVNLPEHDRAGVNMNKEYLMRTLNKLQCESDMAIQLSNGGVANTKVEKLQQEISMCQQQLQICVERLRYFDAAPMSISPCTSSTDLESCEKLFMDSLALVCDKKKLLLSNSQHSLPAYDPSTTEFSVYLQPQQGGMPNGFGYDIVQWVPEIVSNHGHPMFQNSDPFMSFRDDGIYDSITAQMEPQVGGDTWQQTYASAEFLSSLIPPAPLSLEQSPLATAEPPPVAGATSYPHVPAEVEGMCDGGGIVDSSVRANVG</sequence>
<dbReference type="InterPro" id="IPR036879">
    <property type="entry name" value="TF_MADSbox_sf"/>
</dbReference>
<dbReference type="Gene3D" id="3.40.1810.10">
    <property type="entry name" value="Transcription factor, MADS-box"/>
    <property type="match status" value="1"/>
</dbReference>
<dbReference type="InterPro" id="IPR050142">
    <property type="entry name" value="MADS-box/MEF2_TF"/>
</dbReference>
<dbReference type="GO" id="GO:0005634">
    <property type="term" value="C:nucleus"/>
    <property type="evidence" value="ECO:0007669"/>
    <property type="project" value="UniProtKB-SubCell"/>
</dbReference>
<evidence type="ECO:0000256" key="4">
    <source>
        <dbReference type="ARBA" id="ARBA00023125"/>
    </source>
</evidence>
<dbReference type="AlphaFoldDB" id="A0A455LA80"/>
<dbReference type="PROSITE" id="PS50066">
    <property type="entry name" value="MADS_BOX_2"/>
    <property type="match status" value="1"/>
</dbReference>
<evidence type="ECO:0000256" key="6">
    <source>
        <dbReference type="ARBA" id="ARBA00023242"/>
    </source>
</evidence>
<protein>
    <submittedName>
        <fullName evidence="8">Agamous-like MADS-box protein</fullName>
    </submittedName>
</protein>
<dbReference type="SMART" id="SM00432">
    <property type="entry name" value="MADS"/>
    <property type="match status" value="1"/>
</dbReference>
<dbReference type="GO" id="GO:0080092">
    <property type="term" value="P:regulation of pollen tube growth"/>
    <property type="evidence" value="ECO:0007669"/>
    <property type="project" value="UniProtKB-ARBA"/>
</dbReference>
<dbReference type="PANTHER" id="PTHR48019">
    <property type="entry name" value="SERUM RESPONSE FACTOR HOMOLOG"/>
    <property type="match status" value="1"/>
</dbReference>
<dbReference type="SUPFAM" id="SSF55455">
    <property type="entry name" value="SRF-like"/>
    <property type="match status" value="1"/>
</dbReference>
<keyword evidence="2" id="KW-0805">Transcription regulation</keyword>
<evidence type="ECO:0000256" key="3">
    <source>
        <dbReference type="ARBA" id="ARBA00023054"/>
    </source>
</evidence>
<dbReference type="Pfam" id="PF00319">
    <property type="entry name" value="SRF-TF"/>
    <property type="match status" value="1"/>
</dbReference>
<evidence type="ECO:0000256" key="2">
    <source>
        <dbReference type="ARBA" id="ARBA00023015"/>
    </source>
</evidence>
<dbReference type="PRINTS" id="PR00404">
    <property type="entry name" value="MADSDOMAIN"/>
</dbReference>
<dbReference type="GO" id="GO:0010152">
    <property type="term" value="P:pollen maturation"/>
    <property type="evidence" value="ECO:0007669"/>
    <property type="project" value="UniProtKB-ARBA"/>
</dbReference>
<keyword evidence="5" id="KW-0804">Transcription</keyword>
<comment type="subcellular location">
    <subcellularLocation>
        <location evidence="1">Nucleus</location>
    </subcellularLocation>
</comment>
<dbReference type="EMBL" id="MF474257">
    <property type="protein sequence ID" value="AXY87504.1"/>
    <property type="molecule type" value="mRNA"/>
</dbReference>
<evidence type="ECO:0000256" key="5">
    <source>
        <dbReference type="ARBA" id="ARBA00023163"/>
    </source>
</evidence>
<keyword evidence="3" id="KW-0175">Coiled coil</keyword>
<name>A0A455LA80_9ASPA</name>
<reference evidence="8" key="1">
    <citation type="journal article" date="2017" name="BMC Genomics">
        <title>Integrated mRNA and microRNA transcriptome variations in the multi-tepal mutant provide insights into the floral patterning of the orchid Cymbidium goeringii.</title>
        <authorList>
            <person name="Yang F."/>
            <person name="Zhu G."/>
            <person name="Wang Z."/>
            <person name="Liu H."/>
            <person name="Xu Q."/>
            <person name="Huang D."/>
            <person name="Zhao C."/>
        </authorList>
    </citation>
    <scope>NUCLEOTIDE SEQUENCE</scope>
</reference>
<dbReference type="GO" id="GO:0045944">
    <property type="term" value="P:positive regulation of transcription by RNA polymerase II"/>
    <property type="evidence" value="ECO:0007669"/>
    <property type="project" value="InterPro"/>
</dbReference>
<dbReference type="GO" id="GO:0046983">
    <property type="term" value="F:protein dimerization activity"/>
    <property type="evidence" value="ECO:0007669"/>
    <property type="project" value="InterPro"/>
</dbReference>